<reference evidence="5 6" key="1">
    <citation type="submission" date="2024-02" db="EMBL/GenBank/DDBJ databases">
        <title>De novo assembly and annotation of 12 fungi associated with fruit tree decline syndrome in Ontario, Canada.</title>
        <authorList>
            <person name="Sulman M."/>
            <person name="Ellouze W."/>
            <person name="Ilyukhin E."/>
        </authorList>
    </citation>
    <scope>NUCLEOTIDE SEQUENCE [LARGE SCALE GENOMIC DNA]</scope>
    <source>
        <strain evidence="5 6">M42-189</strain>
    </source>
</reference>
<comment type="caution">
    <text evidence="5">The sequence shown here is derived from an EMBL/GenBank/DDBJ whole genome shotgun (WGS) entry which is preliminary data.</text>
</comment>
<keyword evidence="2" id="KW-0378">Hydrolase</keyword>
<dbReference type="PANTHER" id="PTHR43918">
    <property type="entry name" value="ACETYLCHOLINESTERASE"/>
    <property type="match status" value="1"/>
</dbReference>
<evidence type="ECO:0000313" key="5">
    <source>
        <dbReference type="EMBL" id="KAL1593168.1"/>
    </source>
</evidence>
<dbReference type="Proteomes" id="UP001521785">
    <property type="component" value="Unassembled WGS sequence"/>
</dbReference>
<feature type="signal peptide" evidence="3">
    <location>
        <begin position="1"/>
        <end position="18"/>
    </location>
</feature>
<accession>A0ABR3QLY4</accession>
<dbReference type="InterPro" id="IPR050654">
    <property type="entry name" value="AChE-related_enzymes"/>
</dbReference>
<name>A0ABR3QLY4_9PLEO</name>
<protein>
    <recommendedName>
        <fullName evidence="4">Carboxylesterase type B domain-containing protein</fullName>
    </recommendedName>
</protein>
<feature type="chain" id="PRO_5045680388" description="Carboxylesterase type B domain-containing protein" evidence="3">
    <location>
        <begin position="19"/>
        <end position="587"/>
    </location>
</feature>
<sequence length="587" mass="64281">MLQTSALAFGLLVGAAQAAPVARSEGCPTAQVKNGTYEGVHDSQYNQDFFLGVPYAQAPVGDLRFKNPVSLNESWADSKQAAQYSSACYGYGSDQWNYPVSEDCLYLNVVRPSGYENQTLPVAFWIHGGGFYQGSGIDQRYNLSYMVKNSVEIGKPIIGVSINYRLATWGFLSGTQELVDEGGSNFGLRDQRLALHWVQENIEAFGGRYLNNDLQIEALTRIAGDVEKVSIFGESAGGASVGFHLTAYEGRDDKLFRGAVMESGNPIYYRKLNGTLDSNVDMYKELLARTNCSSASSPLECLREVPAAQLNTAINSTSTSLNKTLAQFGPFKDDDFVADYGSKQLADGRFVKVPIIDGTNSDEGSAFSPQGINTTEQFRAAIIAAVPQVSGELADQILEAYPDDLSVNVIASLGDTRPGAPYGSQFRRSASYFGDYTFIAHRRKTCETWAAAGLSAYCYRFNAIPAGLPPQIGVTHFQEVSFVFNNILGSGYIPAATPPFQGKGQNYVDLAKLMDSSWVSFFHDQDPNSWKESAARNGTEENWPVYDVDNPQDFVFDANVTSYAEADTYRKEGMALINEHNYDVFGR</sequence>
<keyword evidence="3" id="KW-0732">Signal</keyword>
<dbReference type="InterPro" id="IPR019819">
    <property type="entry name" value="Carboxylesterase_B_CS"/>
</dbReference>
<evidence type="ECO:0000313" key="6">
    <source>
        <dbReference type="Proteomes" id="UP001521785"/>
    </source>
</evidence>
<keyword evidence="6" id="KW-1185">Reference proteome</keyword>
<dbReference type="InterPro" id="IPR029058">
    <property type="entry name" value="AB_hydrolase_fold"/>
</dbReference>
<dbReference type="SUPFAM" id="SSF53474">
    <property type="entry name" value="alpha/beta-Hydrolases"/>
    <property type="match status" value="1"/>
</dbReference>
<dbReference type="Pfam" id="PF00135">
    <property type="entry name" value="COesterase"/>
    <property type="match status" value="2"/>
</dbReference>
<dbReference type="InterPro" id="IPR002018">
    <property type="entry name" value="CarbesteraseB"/>
</dbReference>
<evidence type="ECO:0000259" key="4">
    <source>
        <dbReference type="Pfam" id="PF00135"/>
    </source>
</evidence>
<evidence type="ECO:0000256" key="3">
    <source>
        <dbReference type="SAM" id="SignalP"/>
    </source>
</evidence>
<comment type="similarity">
    <text evidence="1">Belongs to the type-B carboxylesterase/lipase family.</text>
</comment>
<feature type="domain" description="Carboxylesterase type B" evidence="4">
    <location>
        <begin position="31"/>
        <end position="207"/>
    </location>
</feature>
<dbReference type="Gene3D" id="3.40.50.1820">
    <property type="entry name" value="alpha/beta hydrolase"/>
    <property type="match status" value="1"/>
</dbReference>
<organism evidence="5 6">
    <name type="scientific">Paraconiothyrium brasiliense</name>
    <dbReference type="NCBI Taxonomy" id="300254"/>
    <lineage>
        <taxon>Eukaryota</taxon>
        <taxon>Fungi</taxon>
        <taxon>Dikarya</taxon>
        <taxon>Ascomycota</taxon>
        <taxon>Pezizomycotina</taxon>
        <taxon>Dothideomycetes</taxon>
        <taxon>Pleosporomycetidae</taxon>
        <taxon>Pleosporales</taxon>
        <taxon>Massarineae</taxon>
        <taxon>Didymosphaeriaceae</taxon>
        <taxon>Paraconiothyrium</taxon>
    </lineage>
</organism>
<proteinExistence type="inferred from homology"/>
<evidence type="ECO:0000256" key="1">
    <source>
        <dbReference type="ARBA" id="ARBA00005964"/>
    </source>
</evidence>
<gene>
    <name evidence="5" type="ORF">SLS60_010776</name>
</gene>
<dbReference type="EMBL" id="JAKJXO020000019">
    <property type="protein sequence ID" value="KAL1593168.1"/>
    <property type="molecule type" value="Genomic_DNA"/>
</dbReference>
<dbReference type="PROSITE" id="PS00941">
    <property type="entry name" value="CARBOXYLESTERASE_B_2"/>
    <property type="match status" value="1"/>
</dbReference>
<feature type="domain" description="Carboxylesterase type B" evidence="4">
    <location>
        <begin position="222"/>
        <end position="558"/>
    </location>
</feature>
<evidence type="ECO:0000256" key="2">
    <source>
        <dbReference type="ARBA" id="ARBA00022801"/>
    </source>
</evidence>
<dbReference type="PANTHER" id="PTHR43918:SF4">
    <property type="entry name" value="CARBOXYLIC ESTER HYDROLASE"/>
    <property type="match status" value="1"/>
</dbReference>